<dbReference type="InterPro" id="IPR023612">
    <property type="entry name" value="Peptidase_M4"/>
</dbReference>
<feature type="active site" description="Proton donor" evidence="8">
    <location>
        <position position="467"/>
    </location>
</feature>
<evidence type="ECO:0000313" key="14">
    <source>
        <dbReference type="EMBL" id="SFC78872.1"/>
    </source>
</evidence>
<dbReference type="Gene3D" id="2.60.40.2700">
    <property type="match status" value="2"/>
</dbReference>
<dbReference type="GO" id="GO:0006508">
    <property type="term" value="P:proteolysis"/>
    <property type="evidence" value="ECO:0007669"/>
    <property type="project" value="UniProtKB-KW"/>
</dbReference>
<dbReference type="InterPro" id="IPR011096">
    <property type="entry name" value="FTP_domain"/>
</dbReference>
<keyword evidence="7 14" id="KW-0482">Metalloprotease</keyword>
<comment type="similarity">
    <text evidence="1">Belongs to the peptidase M4 family.</text>
</comment>
<evidence type="ECO:0000256" key="10">
    <source>
        <dbReference type="SAM" id="SignalP"/>
    </source>
</evidence>
<evidence type="ECO:0000256" key="4">
    <source>
        <dbReference type="ARBA" id="ARBA00022729"/>
    </source>
</evidence>
<evidence type="ECO:0000313" key="15">
    <source>
        <dbReference type="Proteomes" id="UP000198832"/>
    </source>
</evidence>
<dbReference type="OrthoDB" id="291295at2"/>
<dbReference type="PANTHER" id="PTHR33794">
    <property type="entry name" value="BACILLOLYSIN"/>
    <property type="match status" value="1"/>
</dbReference>
<organism evidence="14 15">
    <name type="scientific">Nocardioides terrae</name>
    <dbReference type="NCBI Taxonomy" id="574651"/>
    <lineage>
        <taxon>Bacteria</taxon>
        <taxon>Bacillati</taxon>
        <taxon>Actinomycetota</taxon>
        <taxon>Actinomycetes</taxon>
        <taxon>Propionibacteriales</taxon>
        <taxon>Nocardioidaceae</taxon>
        <taxon>Nocardioides</taxon>
    </lineage>
</organism>
<feature type="active site" evidence="8">
    <location>
        <position position="374"/>
    </location>
</feature>
<evidence type="ECO:0000256" key="6">
    <source>
        <dbReference type="ARBA" id="ARBA00022833"/>
    </source>
</evidence>
<dbReference type="CDD" id="cd09597">
    <property type="entry name" value="M4_TLP"/>
    <property type="match status" value="1"/>
</dbReference>
<evidence type="ECO:0000256" key="2">
    <source>
        <dbReference type="ARBA" id="ARBA00022670"/>
    </source>
</evidence>
<keyword evidence="3" id="KW-0479">Metal-binding</keyword>
<feature type="domain" description="Peptidase M4 C-terminal" evidence="12">
    <location>
        <begin position="384"/>
        <end position="535"/>
    </location>
</feature>
<evidence type="ECO:0000259" key="11">
    <source>
        <dbReference type="Pfam" id="PF01447"/>
    </source>
</evidence>
<evidence type="ECO:0000256" key="3">
    <source>
        <dbReference type="ARBA" id="ARBA00022723"/>
    </source>
</evidence>
<name>A0A1I1M296_9ACTN</name>
<proteinExistence type="inferred from homology"/>
<dbReference type="Gene3D" id="3.10.170.10">
    <property type="match status" value="1"/>
</dbReference>
<evidence type="ECO:0000256" key="9">
    <source>
        <dbReference type="SAM" id="MobiDB-lite"/>
    </source>
</evidence>
<feature type="signal peptide" evidence="10">
    <location>
        <begin position="1"/>
        <end position="31"/>
    </location>
</feature>
<dbReference type="InterPro" id="IPR027268">
    <property type="entry name" value="Peptidase_M4/M1_CTD_sf"/>
</dbReference>
<keyword evidence="2 14" id="KW-0645">Protease</keyword>
<evidence type="ECO:0000259" key="13">
    <source>
        <dbReference type="Pfam" id="PF07504"/>
    </source>
</evidence>
<sequence>MTLNRIPTRTRAWAAAVAVVLVAGTGTSAVAAPPHAAPPSPTATGTDRLHHDATSSLATRSDHGRLRFAGVHGHGRIDNPEVGSGTGVRAAARAHLKRYGAAFGADRAGTTLALSGTTRAVSGQDVVRFEQRVDDVPVLGADVVVSLTGGRDLASMSAGLSSAEQVADPQVPEADAADAARVVAARAIGGKKASTTGLEVAGQGRALFDPAVFGEPAPDGARSGWRFEVTGPAGVRRLVLVDDQTGAPLLNIDENQQLDRVVCDNGNVRQPGDVLCRSSSKFKRTETGPASAIPDVNDAFTNAKPVSDLYATIGGLDLTGLLGLPDTAGRKHLAATVRWCYTTDGCPYENAFWDGQQMFYGEGFAGADDVVGHEMTHGVIDHFSQLFYWGQSGAINESLADTMGEIIDHVHPSPGDSATDWRIGEDLPIGALRSMSDPTLFDQPDSMVSPLYTSDVDTGYADNGGVHTDSGVGNKTAYLISQGGTFNGQTITGIDAVDPTLTKTATLYLDVIEKLTSGSDYADLATRLDQSCQDFLTAGTAGFTLADCTSVHAATLATELRVTPPAAEQPVDAAQTCPAGTETAVLFDSEAGNPASSFTAGSGWTRGGSPIWGINATSGTQAWSNTTAFDFSDTTPSASSLTLAQPVTLPAGQESYLWFQGWYVLDYDADGFYDGGTVEVDRTDDALPFADASGQPWVNGPTATLSDSYGNPVGGRFSFSGDSHGWVASRVDLSDLGGHPIRPRFTLGLDSSYTYVGWFLDDIRIYSCVTSVVNRTPPSISGSAGFGGTLTASTGTWLPRVDSYAFQWLRDGSPVPGATRTTYGLGVADVGRRISLRVTAHASSLGNGVADSAPTAPIAPGTIAAARPRVRGKAKVKKVLHAAAGAWSPAGVTLSYQWLRNGRTIKRATKASYRLTRKDRHKRISVRVTGSKVGYQSVAVTSGRTRKVK</sequence>
<dbReference type="PANTHER" id="PTHR33794:SF1">
    <property type="entry name" value="BACILLOLYSIN"/>
    <property type="match status" value="1"/>
</dbReference>
<evidence type="ECO:0000256" key="7">
    <source>
        <dbReference type="ARBA" id="ARBA00023049"/>
    </source>
</evidence>
<dbReference type="InterPro" id="IPR050728">
    <property type="entry name" value="Zinc_Metalloprotease_M4"/>
</dbReference>
<evidence type="ECO:0000259" key="12">
    <source>
        <dbReference type="Pfam" id="PF02868"/>
    </source>
</evidence>
<dbReference type="GO" id="GO:0046872">
    <property type="term" value="F:metal ion binding"/>
    <property type="evidence" value="ECO:0007669"/>
    <property type="project" value="UniProtKB-KW"/>
</dbReference>
<dbReference type="Pfam" id="PF07504">
    <property type="entry name" value="FTP"/>
    <property type="match status" value="1"/>
</dbReference>
<dbReference type="Pfam" id="PF01447">
    <property type="entry name" value="Peptidase_M4"/>
    <property type="match status" value="1"/>
</dbReference>
<feature type="domain" description="FTP" evidence="13">
    <location>
        <begin position="116"/>
        <end position="149"/>
    </location>
</feature>
<dbReference type="Pfam" id="PF02868">
    <property type="entry name" value="Peptidase_M4_C"/>
    <property type="match status" value="1"/>
</dbReference>
<reference evidence="14 15" key="1">
    <citation type="submission" date="2016-10" db="EMBL/GenBank/DDBJ databases">
        <authorList>
            <person name="de Groot N.N."/>
        </authorList>
    </citation>
    <scope>NUCLEOTIDE SEQUENCE [LARGE SCALE GENOMIC DNA]</scope>
    <source>
        <strain evidence="14 15">CGMCC 1.7056</strain>
    </source>
</reference>
<dbReference type="Gene3D" id="1.10.390.10">
    <property type="entry name" value="Neutral Protease Domain 2"/>
    <property type="match status" value="1"/>
</dbReference>
<dbReference type="EMBL" id="FOLB01000011">
    <property type="protein sequence ID" value="SFC78872.1"/>
    <property type="molecule type" value="Genomic_DNA"/>
</dbReference>
<keyword evidence="6" id="KW-0862">Zinc</keyword>
<dbReference type="InterPro" id="IPR013856">
    <property type="entry name" value="Peptidase_M4_domain"/>
</dbReference>
<keyword evidence="4 10" id="KW-0732">Signal</keyword>
<dbReference type="AlphaFoldDB" id="A0A1I1M296"/>
<accession>A0A1I1M296</accession>
<dbReference type="RefSeq" id="WP_091125239.1">
    <property type="nucleotide sequence ID" value="NZ_FOLB01000011.1"/>
</dbReference>
<protein>
    <submittedName>
        <fullName evidence="14">Zn-dependent metalloprotease</fullName>
    </submittedName>
</protein>
<feature type="chain" id="PRO_5011515050" evidence="10">
    <location>
        <begin position="32"/>
        <end position="949"/>
    </location>
</feature>
<keyword evidence="15" id="KW-1185">Reference proteome</keyword>
<feature type="domain" description="Peptidase M4" evidence="11">
    <location>
        <begin position="333"/>
        <end position="380"/>
    </location>
</feature>
<evidence type="ECO:0000256" key="1">
    <source>
        <dbReference type="ARBA" id="ARBA00009388"/>
    </source>
</evidence>
<dbReference type="SUPFAM" id="SSF55486">
    <property type="entry name" value="Metalloproteases ('zincins'), catalytic domain"/>
    <property type="match status" value="1"/>
</dbReference>
<dbReference type="Proteomes" id="UP000198832">
    <property type="component" value="Unassembled WGS sequence"/>
</dbReference>
<feature type="region of interest" description="Disordered" evidence="9">
    <location>
        <begin position="29"/>
        <end position="49"/>
    </location>
</feature>
<keyword evidence="5" id="KW-0378">Hydrolase</keyword>
<evidence type="ECO:0000256" key="5">
    <source>
        <dbReference type="ARBA" id="ARBA00022801"/>
    </source>
</evidence>
<dbReference type="STRING" id="574651.SAMN04487968_111102"/>
<gene>
    <name evidence="14" type="ORF">SAMN04487968_111102</name>
</gene>
<dbReference type="GO" id="GO:0004222">
    <property type="term" value="F:metalloendopeptidase activity"/>
    <property type="evidence" value="ECO:0007669"/>
    <property type="project" value="InterPro"/>
</dbReference>
<evidence type="ECO:0000256" key="8">
    <source>
        <dbReference type="PIRSR" id="PIRSR623612-1"/>
    </source>
</evidence>
<dbReference type="InterPro" id="IPR001570">
    <property type="entry name" value="Peptidase_M4_C_domain"/>
</dbReference>
<dbReference type="PRINTS" id="PR00730">
    <property type="entry name" value="THERMOLYSIN"/>
</dbReference>